<organism evidence="11 12">
    <name type="scientific">Tupaia chinensis</name>
    <name type="common">Chinese tree shrew</name>
    <name type="synonym">Tupaia belangeri chinensis</name>
    <dbReference type="NCBI Taxonomy" id="246437"/>
    <lineage>
        <taxon>Eukaryota</taxon>
        <taxon>Metazoa</taxon>
        <taxon>Chordata</taxon>
        <taxon>Craniata</taxon>
        <taxon>Vertebrata</taxon>
        <taxon>Euteleostomi</taxon>
        <taxon>Mammalia</taxon>
        <taxon>Eutheria</taxon>
        <taxon>Euarchontoglires</taxon>
        <taxon>Scandentia</taxon>
        <taxon>Tupaiidae</taxon>
        <taxon>Tupaia</taxon>
    </lineage>
</organism>
<dbReference type="FunCoup" id="L9JHX6">
    <property type="interactions" value="92"/>
</dbReference>
<evidence type="ECO:0000256" key="5">
    <source>
        <dbReference type="ARBA" id="ARBA00023239"/>
    </source>
</evidence>
<dbReference type="Gene3D" id="3.90.1640.20">
    <property type="entry name" value="TON_0340"/>
    <property type="match status" value="1"/>
</dbReference>
<gene>
    <name evidence="11" type="ORF">TREES_T100019749</name>
</gene>
<dbReference type="InterPro" id="IPR017135">
    <property type="entry name" value="D-Glu_cyclase_mito"/>
</dbReference>
<evidence type="ECO:0000313" key="12">
    <source>
        <dbReference type="Proteomes" id="UP000011518"/>
    </source>
</evidence>
<dbReference type="InterPro" id="IPR025504">
    <property type="entry name" value="GLUCM_C"/>
</dbReference>
<evidence type="ECO:0000256" key="6">
    <source>
        <dbReference type="ARBA" id="ARBA00050772"/>
    </source>
</evidence>
<protein>
    <recommendedName>
        <fullName evidence="9">D-glutamate cyclase, mitochondrial</fullName>
        <ecNumber evidence="8">4.2.1.48</ecNumber>
    </recommendedName>
</protein>
<evidence type="ECO:0000256" key="7">
    <source>
        <dbReference type="ARBA" id="ARBA00056433"/>
    </source>
</evidence>
<evidence type="ECO:0000259" key="10">
    <source>
        <dbReference type="Pfam" id="PF14336"/>
    </source>
</evidence>
<dbReference type="eggNOG" id="ENOG502QV7A">
    <property type="taxonomic scope" value="Eukaryota"/>
</dbReference>
<reference evidence="12" key="2">
    <citation type="journal article" date="2013" name="Nat. Commun.">
        <title>Genome of the Chinese tree shrew.</title>
        <authorList>
            <person name="Fan Y."/>
            <person name="Huang Z.Y."/>
            <person name="Cao C.C."/>
            <person name="Chen C.S."/>
            <person name="Chen Y.X."/>
            <person name="Fan D.D."/>
            <person name="He J."/>
            <person name="Hou H.L."/>
            <person name="Hu L."/>
            <person name="Hu X.T."/>
            <person name="Jiang X.T."/>
            <person name="Lai R."/>
            <person name="Lang Y.S."/>
            <person name="Liang B."/>
            <person name="Liao S.G."/>
            <person name="Mu D."/>
            <person name="Ma Y.Y."/>
            <person name="Niu Y.Y."/>
            <person name="Sun X.Q."/>
            <person name="Xia J.Q."/>
            <person name="Xiao J."/>
            <person name="Xiong Z.Q."/>
            <person name="Xu L."/>
            <person name="Yang L."/>
            <person name="Zhang Y."/>
            <person name="Zhao W."/>
            <person name="Zhao X.D."/>
            <person name="Zheng Y.T."/>
            <person name="Zhou J.M."/>
            <person name="Zhu Y.B."/>
            <person name="Zhang G.J."/>
            <person name="Wang J."/>
            <person name="Yao Y.G."/>
        </authorList>
    </citation>
    <scope>NUCLEOTIDE SEQUENCE [LARGE SCALE GENOMIC DNA]</scope>
</reference>
<dbReference type="FunFam" id="3.90.1640.20:FF:000001">
    <property type="entry name" value="D-glutamate cyclase, mitochondrial"/>
    <property type="match status" value="1"/>
</dbReference>
<evidence type="ECO:0000256" key="3">
    <source>
        <dbReference type="ARBA" id="ARBA00022946"/>
    </source>
</evidence>
<evidence type="ECO:0000256" key="1">
    <source>
        <dbReference type="ARBA" id="ARBA00004305"/>
    </source>
</evidence>
<dbReference type="InParanoid" id="L9JHX6"/>
<keyword evidence="5" id="KW-0456">Lyase</keyword>
<dbReference type="GO" id="GO:0006536">
    <property type="term" value="P:glutamate metabolic process"/>
    <property type="evidence" value="ECO:0007669"/>
    <property type="project" value="TreeGrafter"/>
</dbReference>
<dbReference type="Gene3D" id="3.40.1640.10">
    <property type="entry name" value="PSTPO5379-like"/>
    <property type="match status" value="1"/>
</dbReference>
<dbReference type="Gene3D" id="3.30.2040.10">
    <property type="entry name" value="PSTPO5379-like domain"/>
    <property type="match status" value="1"/>
</dbReference>
<dbReference type="InterPro" id="IPR038021">
    <property type="entry name" value="Putative_hydro-lyase"/>
</dbReference>
<keyword evidence="12" id="KW-1185">Reference proteome</keyword>
<comment type="catalytic activity">
    <reaction evidence="6">
        <text>D-glutamate = 5-oxo-D-proline + H2O</text>
        <dbReference type="Rhea" id="RHEA:22360"/>
        <dbReference type="ChEBI" id="CHEBI:15377"/>
        <dbReference type="ChEBI" id="CHEBI:29986"/>
        <dbReference type="ChEBI" id="CHEBI:57948"/>
        <dbReference type="EC" id="4.2.1.48"/>
    </reaction>
</comment>
<dbReference type="Pfam" id="PF07286">
    <property type="entry name" value="D-Glu_cyclase"/>
    <property type="match status" value="1"/>
</dbReference>
<keyword evidence="4" id="KW-0496">Mitochondrion</keyword>
<reference evidence="12" key="1">
    <citation type="submission" date="2012-07" db="EMBL/GenBank/DDBJ databases">
        <title>Genome of the Chinese tree shrew, a rising model animal genetically related to primates.</title>
        <authorList>
            <person name="Zhang G."/>
            <person name="Fan Y."/>
            <person name="Yao Y."/>
            <person name="Huang Z."/>
        </authorList>
    </citation>
    <scope>NUCLEOTIDE SEQUENCE [LARGE SCALE GENOMIC DNA]</scope>
</reference>
<evidence type="ECO:0000256" key="8">
    <source>
        <dbReference type="ARBA" id="ARBA00066761"/>
    </source>
</evidence>
<evidence type="ECO:0000256" key="4">
    <source>
        <dbReference type="ARBA" id="ARBA00023128"/>
    </source>
</evidence>
<comment type="similarity">
    <text evidence="2">Belongs to the D-glutamate cyclase family.</text>
</comment>
<evidence type="ECO:0000313" key="11">
    <source>
        <dbReference type="EMBL" id="ELW48692.1"/>
    </source>
</evidence>
<evidence type="ECO:0000256" key="9">
    <source>
        <dbReference type="ARBA" id="ARBA00068632"/>
    </source>
</evidence>
<dbReference type="STRING" id="246437.L9JHX6"/>
<dbReference type="SUPFAM" id="SSF160920">
    <property type="entry name" value="PSTPO5379-like"/>
    <property type="match status" value="2"/>
</dbReference>
<dbReference type="Proteomes" id="UP000011518">
    <property type="component" value="Unassembled WGS sequence"/>
</dbReference>
<accession>L9JHX6</accession>
<keyword evidence="3" id="KW-0809">Transit peptide</keyword>
<dbReference type="FunFam" id="3.40.1640.10:FF:000001">
    <property type="entry name" value="D-glutamate cyclase, mitochondrial"/>
    <property type="match status" value="1"/>
</dbReference>
<dbReference type="PANTHER" id="PTHR32022">
    <property type="entry name" value="D-GLUTAMATE CYCLASE, MITOCHONDRIAL"/>
    <property type="match status" value="1"/>
</dbReference>
<dbReference type="FunFam" id="3.30.2040.10:FF:000001">
    <property type="entry name" value="D-glutamate cyclase, mitochondrial"/>
    <property type="match status" value="1"/>
</dbReference>
<proteinExistence type="inferred from homology"/>
<dbReference type="PIRSF" id="PIRSF037204">
    <property type="entry name" value="UCP037204"/>
    <property type="match status" value="1"/>
</dbReference>
<dbReference type="EMBL" id="KB321029">
    <property type="protein sequence ID" value="ELW48692.1"/>
    <property type="molecule type" value="Genomic_DNA"/>
</dbReference>
<comment type="function">
    <text evidence="7">D-glutamate cyclase that converts D-glutamate to 5-oxo-D-proline.</text>
</comment>
<sequence length="678" mass="73770">MLHLRPCLSSAVRNLILQKKSSIRNTASMAGGLRRASLVVLHKTLAPAFKEFCQANTGPLPLLGQSEPGKWTLPTQDTAPDTRMGCPQFQKYEFGTCTGSLTSLEDYKEQLEDMVAFVLGYSFSPEGALEKVGLPRRHSADPGHMGAYKFQKYEFGTCTGSLTSLEDYKEQLEDMVAFVLGYSFSPEGALEKVGLPRRHSADPGHMGAYKTTLPCMATAGFCCHLVVTMRPVPKDKLERLVQACCSEGEQGQPIHIGDPELLGIKELSKPDFGEPAVCQPGDVPVFWPSHLTSLEAVGSCEAPLAFTSLPDRSIMTDLKDPRVPASRVTPERIPEVHHISQDPLHYSIASASAVQKIRELETIIAVDPGNRGIGHLFCKDELLKASLSLSHARSVLITTGFPTHFNHEPPEETDGPPGAIALAAFLQALEKEVHLVVDRRAWSLHKKLTEDAIEQGVLKTPIPILTYQGETMEAAQAFLCKDGDPKSPRFDHLVAIERAGRAADGNYYNARKMNIKHLVDPIDDLVLAARKIPGISTTGVGDGGNELGMGKVKEAVKRHIRNGDVIACDVEADFAVIAGVSNWGGYALACALYILNSCEVHGRYLRKAIGPSRALGDQSWMQALPSVTKEEKMLGILVQHRVRSGVSGIVGMEVDGLPFHGIHAEMIQKLLDVTTMRA</sequence>
<comment type="subcellular location">
    <subcellularLocation>
        <location evidence="1">Mitochondrion matrix</location>
    </subcellularLocation>
</comment>
<feature type="domain" description="D-glutamate cyclase-like C-terminal" evidence="10">
    <location>
        <begin position="360"/>
        <end position="670"/>
    </location>
</feature>
<name>L9JHX6_TUPCH</name>
<evidence type="ECO:0000256" key="2">
    <source>
        <dbReference type="ARBA" id="ARBA00007896"/>
    </source>
</evidence>
<dbReference type="AlphaFoldDB" id="L9JHX6"/>
<dbReference type="GO" id="GO:0005759">
    <property type="term" value="C:mitochondrial matrix"/>
    <property type="evidence" value="ECO:0007669"/>
    <property type="project" value="UniProtKB-SubCell"/>
</dbReference>
<dbReference type="GO" id="GO:0047820">
    <property type="term" value="F:D-glutamate cyclase activity"/>
    <property type="evidence" value="ECO:0007669"/>
    <property type="project" value="UniProtKB-EC"/>
</dbReference>
<dbReference type="EC" id="4.2.1.48" evidence="8"/>
<dbReference type="Pfam" id="PF14336">
    <property type="entry name" value="GLUCM-like_C"/>
    <property type="match status" value="1"/>
</dbReference>
<dbReference type="InterPro" id="IPR009906">
    <property type="entry name" value="D-Glu_cyclase"/>
</dbReference>
<dbReference type="PANTHER" id="PTHR32022:SF10">
    <property type="entry name" value="D-GLUTAMATE CYCLASE, MITOCHONDRIAL"/>
    <property type="match status" value="1"/>
</dbReference>